<reference evidence="1 2" key="1">
    <citation type="journal article" date="2018" name="Int. J. Syst. Evol. Microbiol.">
        <title>Draft Genome Sequence of Faecalimonas umbilicata JCM 30896T, an Acetate-Producing Bacterium Isolated from Human Feces.</title>
        <authorList>
            <person name="Sakamoto M."/>
            <person name="Ikeyama N."/>
            <person name="Yuki M."/>
            <person name="Ohkuma M."/>
        </authorList>
    </citation>
    <scope>NUCLEOTIDE SEQUENCE [LARGE SCALE GENOMIC DNA]</scope>
    <source>
        <strain evidence="1 2">EGH7</strain>
    </source>
</reference>
<dbReference type="EMBL" id="BHEO01000005">
    <property type="protein sequence ID" value="GBU04862.1"/>
    <property type="molecule type" value="Genomic_DNA"/>
</dbReference>
<protein>
    <submittedName>
        <fullName evidence="1">Uncharacterized protein</fullName>
    </submittedName>
</protein>
<keyword evidence="2" id="KW-1185">Reference proteome</keyword>
<accession>A0ABQ0QWZ2</accession>
<organism evidence="1 2">
    <name type="scientific">Faecalimonas umbilicata</name>
    <dbReference type="NCBI Taxonomy" id="1912855"/>
    <lineage>
        <taxon>Bacteria</taxon>
        <taxon>Bacillati</taxon>
        <taxon>Bacillota</taxon>
        <taxon>Clostridia</taxon>
        <taxon>Lachnospirales</taxon>
        <taxon>Lachnospiraceae</taxon>
        <taxon>Faecalimonas</taxon>
    </lineage>
</organism>
<dbReference type="Proteomes" id="UP000702954">
    <property type="component" value="Unassembled WGS sequence"/>
</dbReference>
<sequence>MEKREIVHIAKIGEKREKTFNFSPFCGIINYIRNKTNLIQMLDFTVFVHISKCIKIVQVKRRIPGRKKHKRNQKKCLKSVESYGIVLTCDILLFADKRPRTIFPCS</sequence>
<dbReference type="RefSeq" id="WP_116441571.1">
    <property type="nucleotide sequence ID" value="NZ_BHEO01000005.1"/>
</dbReference>
<name>A0ABQ0QWZ2_9FIRM</name>
<evidence type="ECO:0000313" key="1">
    <source>
        <dbReference type="EMBL" id="GBU04862.1"/>
    </source>
</evidence>
<comment type="caution">
    <text evidence="1">The sequence shown here is derived from an EMBL/GenBank/DDBJ whole genome shotgun (WGS) entry which is preliminary data.</text>
</comment>
<gene>
    <name evidence="1" type="ORF">FAEUMB_14030</name>
</gene>
<evidence type="ECO:0000313" key="2">
    <source>
        <dbReference type="Proteomes" id="UP000702954"/>
    </source>
</evidence>
<proteinExistence type="predicted"/>